<dbReference type="PANTHER" id="PTHR46791:SF5">
    <property type="entry name" value="CLR5 DOMAIN-CONTAINING PROTEIN-RELATED"/>
    <property type="match status" value="1"/>
</dbReference>
<dbReference type="PANTHER" id="PTHR46791">
    <property type="entry name" value="EXPRESSED PROTEIN"/>
    <property type="match status" value="1"/>
</dbReference>
<dbReference type="HOGENOM" id="CLU_1102658_0_0_1"/>
<dbReference type="Pfam" id="PF24764">
    <property type="entry name" value="rva_4"/>
    <property type="match status" value="1"/>
</dbReference>
<dbReference type="EMBL" id="JH719420">
    <property type="protein sequence ID" value="EJF59965.1"/>
    <property type="molecule type" value="Genomic_DNA"/>
</dbReference>
<evidence type="ECO:0000256" key="1">
    <source>
        <dbReference type="SAM" id="MobiDB-lite"/>
    </source>
</evidence>
<dbReference type="InterPro" id="IPR058913">
    <property type="entry name" value="Integrase_dom_put"/>
</dbReference>
<dbReference type="GeneID" id="18841918"/>
<feature type="non-terminal residue" evidence="3">
    <location>
        <position position="229"/>
    </location>
</feature>
<evidence type="ECO:0000313" key="4">
    <source>
        <dbReference type="Proteomes" id="UP000053319"/>
    </source>
</evidence>
<feature type="non-terminal residue" evidence="3">
    <location>
        <position position="1"/>
    </location>
</feature>
<organism evidence="3 4">
    <name type="scientific">Dichomitus squalens (strain LYAD-421)</name>
    <name type="common">Western red white-rot fungus</name>
    <dbReference type="NCBI Taxonomy" id="732165"/>
    <lineage>
        <taxon>Eukaryota</taxon>
        <taxon>Fungi</taxon>
        <taxon>Dikarya</taxon>
        <taxon>Basidiomycota</taxon>
        <taxon>Agaricomycotina</taxon>
        <taxon>Agaricomycetes</taxon>
        <taxon>Polyporales</taxon>
        <taxon>Polyporaceae</taxon>
        <taxon>Dichomitus</taxon>
    </lineage>
</organism>
<sequence>FYIESHRIATEAQFIIDSLPNAEIATVEQIVQQLDAIRDILLHIDDNLAEPDELEDVRKDCLEFWRQLFMDLEDEGLLDMENEVHRVCLFLVFEKRIQASLDRAREAWNHHKLRTERNRPPIALYELSREQAILQGYWTGDPGDPVEDVRFDPGYGIDGDAPVPPADERHTDPTMPSEEPVDLDEESERAAGIALNTNEELERAREVLFDFNFEQEDEDWGKNVYMAAI</sequence>
<feature type="domain" description="Integrase core" evidence="2">
    <location>
        <begin position="55"/>
        <end position="126"/>
    </location>
</feature>
<evidence type="ECO:0000259" key="2">
    <source>
        <dbReference type="Pfam" id="PF24764"/>
    </source>
</evidence>
<evidence type="ECO:0000313" key="3">
    <source>
        <dbReference type="EMBL" id="EJF59965.1"/>
    </source>
</evidence>
<dbReference type="AlphaFoldDB" id="R7SW20"/>
<feature type="region of interest" description="Disordered" evidence="1">
    <location>
        <begin position="156"/>
        <end position="188"/>
    </location>
</feature>
<proteinExistence type="predicted"/>
<dbReference type="KEGG" id="dsq:DICSQDRAFT_44550"/>
<reference evidence="3 4" key="1">
    <citation type="journal article" date="2012" name="Science">
        <title>The Paleozoic origin of enzymatic lignin decomposition reconstructed from 31 fungal genomes.</title>
        <authorList>
            <person name="Floudas D."/>
            <person name="Binder M."/>
            <person name="Riley R."/>
            <person name="Barry K."/>
            <person name="Blanchette R.A."/>
            <person name="Henrissat B."/>
            <person name="Martinez A.T."/>
            <person name="Otillar R."/>
            <person name="Spatafora J.W."/>
            <person name="Yadav J.S."/>
            <person name="Aerts A."/>
            <person name="Benoit I."/>
            <person name="Boyd A."/>
            <person name="Carlson A."/>
            <person name="Copeland A."/>
            <person name="Coutinho P.M."/>
            <person name="de Vries R.P."/>
            <person name="Ferreira P."/>
            <person name="Findley K."/>
            <person name="Foster B."/>
            <person name="Gaskell J."/>
            <person name="Glotzer D."/>
            <person name="Gorecki P."/>
            <person name="Heitman J."/>
            <person name="Hesse C."/>
            <person name="Hori C."/>
            <person name="Igarashi K."/>
            <person name="Jurgens J.A."/>
            <person name="Kallen N."/>
            <person name="Kersten P."/>
            <person name="Kohler A."/>
            <person name="Kuees U."/>
            <person name="Kumar T.K.A."/>
            <person name="Kuo A."/>
            <person name="LaButti K."/>
            <person name="Larrondo L.F."/>
            <person name="Lindquist E."/>
            <person name="Ling A."/>
            <person name="Lombard V."/>
            <person name="Lucas S."/>
            <person name="Lundell T."/>
            <person name="Martin R."/>
            <person name="McLaughlin D.J."/>
            <person name="Morgenstern I."/>
            <person name="Morin E."/>
            <person name="Murat C."/>
            <person name="Nagy L.G."/>
            <person name="Nolan M."/>
            <person name="Ohm R.A."/>
            <person name="Patyshakuliyeva A."/>
            <person name="Rokas A."/>
            <person name="Ruiz-Duenas F.J."/>
            <person name="Sabat G."/>
            <person name="Salamov A."/>
            <person name="Samejima M."/>
            <person name="Schmutz J."/>
            <person name="Slot J.C."/>
            <person name="St John F."/>
            <person name="Stenlid J."/>
            <person name="Sun H."/>
            <person name="Sun S."/>
            <person name="Syed K."/>
            <person name="Tsang A."/>
            <person name="Wiebenga A."/>
            <person name="Young D."/>
            <person name="Pisabarro A."/>
            <person name="Eastwood D.C."/>
            <person name="Martin F."/>
            <person name="Cullen D."/>
            <person name="Grigoriev I.V."/>
            <person name="Hibbett D.S."/>
        </authorList>
    </citation>
    <scope>NUCLEOTIDE SEQUENCE [LARGE SCALE GENOMIC DNA]</scope>
    <source>
        <strain evidence="3 4">LYAD-421 SS1</strain>
    </source>
</reference>
<gene>
    <name evidence="3" type="ORF">DICSQDRAFT_44550</name>
</gene>
<accession>R7SW20</accession>
<name>R7SW20_DICSQ</name>
<dbReference type="Proteomes" id="UP000053319">
    <property type="component" value="Unassembled WGS sequence"/>
</dbReference>
<protein>
    <recommendedName>
        <fullName evidence="2">Integrase core domain-containing protein</fullName>
    </recommendedName>
</protein>
<dbReference type="OMA" id="HQIRTEH"/>
<dbReference type="RefSeq" id="XP_007367428.1">
    <property type="nucleotide sequence ID" value="XM_007367366.1"/>
</dbReference>
<dbReference type="OrthoDB" id="2686689at2759"/>